<evidence type="ECO:0000313" key="2">
    <source>
        <dbReference type="EMBL" id="KKK88201.1"/>
    </source>
</evidence>
<feature type="non-terminal residue" evidence="2">
    <location>
        <position position="131"/>
    </location>
</feature>
<dbReference type="Gene3D" id="3.30.420.10">
    <property type="entry name" value="Ribonuclease H-like superfamily/Ribonuclease H"/>
    <property type="match status" value="1"/>
</dbReference>
<dbReference type="AlphaFoldDB" id="A0A0F9BUX4"/>
<dbReference type="GO" id="GO:0003676">
    <property type="term" value="F:nucleic acid binding"/>
    <property type="evidence" value="ECO:0007669"/>
    <property type="project" value="InterPro"/>
</dbReference>
<dbReference type="InterPro" id="IPR012337">
    <property type="entry name" value="RNaseH-like_sf"/>
</dbReference>
<proteinExistence type="predicted"/>
<dbReference type="EMBL" id="LAZR01050064">
    <property type="protein sequence ID" value="KKK88201.1"/>
    <property type="molecule type" value="Genomic_DNA"/>
</dbReference>
<accession>A0A0F9BUX4</accession>
<dbReference type="SUPFAM" id="SSF53098">
    <property type="entry name" value="Ribonuclease H-like"/>
    <property type="match status" value="1"/>
</dbReference>
<reference evidence="2" key="1">
    <citation type="journal article" date="2015" name="Nature">
        <title>Complex archaea that bridge the gap between prokaryotes and eukaryotes.</title>
        <authorList>
            <person name="Spang A."/>
            <person name="Saw J.H."/>
            <person name="Jorgensen S.L."/>
            <person name="Zaremba-Niedzwiedzka K."/>
            <person name="Martijn J."/>
            <person name="Lind A.E."/>
            <person name="van Eijk R."/>
            <person name="Schleper C."/>
            <person name="Guy L."/>
            <person name="Ettema T.J."/>
        </authorList>
    </citation>
    <scope>NUCLEOTIDE SEQUENCE</scope>
</reference>
<gene>
    <name evidence="2" type="ORF">LCGC14_2745600</name>
</gene>
<protein>
    <recommendedName>
        <fullName evidence="1">3'-5' exoribonuclease Rv2179c-like domain-containing protein</fullName>
    </recommendedName>
</protein>
<name>A0A0F9BUX4_9ZZZZ</name>
<evidence type="ECO:0000259" key="1">
    <source>
        <dbReference type="Pfam" id="PF16473"/>
    </source>
</evidence>
<dbReference type="InterPro" id="IPR036397">
    <property type="entry name" value="RNaseH_sf"/>
</dbReference>
<sequence>MLKHCMLDLESIGRSPDGGVIAIGAVAFDPDPDDGEIGACFLRLIDPIDAARHGSVNMATMLWWMKQEATVRDEMFSGTLPLKKALRMFADWYKDLGFERVWANGTTFDITIMEHALMACNVKRPWHYRDV</sequence>
<feature type="domain" description="3'-5' exoribonuclease Rv2179c-like" evidence="1">
    <location>
        <begin position="3"/>
        <end position="129"/>
    </location>
</feature>
<dbReference type="Pfam" id="PF16473">
    <property type="entry name" value="Rv2179c-like"/>
    <property type="match status" value="1"/>
</dbReference>
<dbReference type="InterPro" id="IPR033390">
    <property type="entry name" value="Rv2179c-like"/>
</dbReference>
<comment type="caution">
    <text evidence="2">The sequence shown here is derived from an EMBL/GenBank/DDBJ whole genome shotgun (WGS) entry which is preliminary data.</text>
</comment>
<organism evidence="2">
    <name type="scientific">marine sediment metagenome</name>
    <dbReference type="NCBI Taxonomy" id="412755"/>
    <lineage>
        <taxon>unclassified sequences</taxon>
        <taxon>metagenomes</taxon>
        <taxon>ecological metagenomes</taxon>
    </lineage>
</organism>